<dbReference type="Gene3D" id="2.40.400.10">
    <property type="entry name" value="Acetoacetate decarboxylase-like"/>
    <property type="match status" value="1"/>
</dbReference>
<sequence length="276" mass="30877">MYIIPFWTARKTAENLPAKAYHPLEYQSSFASPEFGIPKGGVSMIQLIRYHETPVGPYDELVFCPGSFEYPVEGKDGKKSTKKAMRVTRIYVSQKYTCWNGRKTWNLPKHLAHFDWTDHPDGTSEIKVFPHDHHPHGGEAAYDPTEARPGSTTKPFFQCTIRPVRLLPSLPVSSAWLRRLGFDFTLVQPPLPEGGRASQGELPGTEEWVALSDFQQSSRRCSLAWGDFAQDGEGEVEGGSAEFWPGLGRSGLVVKLDRGEADFGEGVRWPTPRALL</sequence>
<reference evidence="1" key="1">
    <citation type="submission" date="2023-02" db="EMBL/GenBank/DDBJ databases">
        <authorList>
            <person name="Palmer J.M."/>
        </authorList>
    </citation>
    <scope>NUCLEOTIDE SEQUENCE</scope>
    <source>
        <strain evidence="1">FW57</strain>
    </source>
</reference>
<comment type="caution">
    <text evidence="1">The sequence shown here is derived from an EMBL/GenBank/DDBJ whole genome shotgun (WGS) entry which is preliminary data.</text>
</comment>
<protein>
    <submittedName>
        <fullName evidence="1">Uncharacterized protein</fullName>
    </submittedName>
</protein>
<dbReference type="AlphaFoldDB" id="A0AAD4I243"/>
<gene>
    <name evidence="1" type="ORF">NEMBOFW57_002830</name>
</gene>
<dbReference type="PANTHER" id="PTHR40518">
    <property type="entry name" value="ACETOACETATE DECARBOXYLASE"/>
    <property type="match status" value="1"/>
</dbReference>
<name>A0AAD4I243_9PEZI</name>
<accession>A0AAD4I243</accession>
<proteinExistence type="predicted"/>
<dbReference type="Proteomes" id="UP001197093">
    <property type="component" value="Unassembled WGS sequence"/>
</dbReference>
<evidence type="ECO:0000313" key="1">
    <source>
        <dbReference type="EMBL" id="KAG7292787.1"/>
    </source>
</evidence>
<dbReference type="PANTHER" id="PTHR40518:SF1">
    <property type="entry name" value="ACETOACETATE DECARBOXYLASE"/>
    <property type="match status" value="1"/>
</dbReference>
<evidence type="ECO:0000313" key="2">
    <source>
        <dbReference type="Proteomes" id="UP001197093"/>
    </source>
</evidence>
<dbReference type="SUPFAM" id="SSF160104">
    <property type="entry name" value="Acetoacetate decarboxylase-like"/>
    <property type="match status" value="1"/>
</dbReference>
<dbReference type="EMBL" id="JAHCVI010000001">
    <property type="protein sequence ID" value="KAG7292787.1"/>
    <property type="molecule type" value="Genomic_DNA"/>
</dbReference>
<dbReference type="InterPro" id="IPR023375">
    <property type="entry name" value="ADC_dom_sf"/>
</dbReference>
<keyword evidence="2" id="KW-1185">Reference proteome</keyword>
<organism evidence="1 2">
    <name type="scientific">Staphylotrichum longicolle</name>
    <dbReference type="NCBI Taxonomy" id="669026"/>
    <lineage>
        <taxon>Eukaryota</taxon>
        <taxon>Fungi</taxon>
        <taxon>Dikarya</taxon>
        <taxon>Ascomycota</taxon>
        <taxon>Pezizomycotina</taxon>
        <taxon>Sordariomycetes</taxon>
        <taxon>Sordariomycetidae</taxon>
        <taxon>Sordariales</taxon>
        <taxon>Chaetomiaceae</taxon>
        <taxon>Staphylotrichum</taxon>
    </lineage>
</organism>